<name>H6REK1_9BACT</name>
<feature type="transmembrane region" description="Helical" evidence="8">
    <location>
        <begin position="142"/>
        <end position="167"/>
    </location>
</feature>
<dbReference type="InterPro" id="IPR002781">
    <property type="entry name" value="TM_pro_TauE-like"/>
</dbReference>
<evidence type="ECO:0000256" key="8">
    <source>
        <dbReference type="RuleBase" id="RU363041"/>
    </source>
</evidence>
<feature type="transmembrane region" description="Helical" evidence="8">
    <location>
        <begin position="79"/>
        <end position="99"/>
    </location>
</feature>
<reference evidence="9" key="2">
    <citation type="submission" date="2012-02" db="EMBL/GenBank/DDBJ databases">
        <authorList>
            <person name="Genoscope - CEA"/>
        </authorList>
    </citation>
    <scope>NUCLEOTIDE SEQUENCE</scope>
</reference>
<dbReference type="EMBL" id="FO117580">
    <property type="protein sequence ID" value="CCF99462.1"/>
    <property type="molecule type" value="Genomic_DNA"/>
</dbReference>
<reference evidence="9" key="1">
    <citation type="journal article" date="2012" name="Environ. Microbiol.">
        <title>Genomic content of uncultured Bacteroidetes from contrasting oceanic provinces in the North Atlantic Ocean.</title>
        <authorList>
            <person name="Gomez-Pereira P.R."/>
            <person name="Schuler M."/>
            <person name="Fuchs B.M."/>
            <person name="Bennke C."/>
            <person name="Teeling H."/>
            <person name="Waldmann J."/>
            <person name="Richter M."/>
            <person name="Barbe V."/>
            <person name="Bataille E."/>
            <person name="Glockner F.O."/>
            <person name="Amann R."/>
        </authorList>
    </citation>
    <scope>NUCLEOTIDE SEQUENCE</scope>
</reference>
<evidence type="ECO:0000256" key="2">
    <source>
        <dbReference type="ARBA" id="ARBA00009142"/>
    </source>
</evidence>
<dbReference type="AlphaFoldDB" id="H6REK1"/>
<comment type="subcellular location">
    <subcellularLocation>
        <location evidence="1 8">Cell membrane</location>
        <topology evidence="1 8">Multi-pass membrane protein</topology>
    </subcellularLocation>
</comment>
<gene>
    <name evidence="9" type="ORF">VIS_S3BGA110008</name>
</gene>
<keyword evidence="6 8" id="KW-1133">Transmembrane helix</keyword>
<evidence type="ECO:0000313" key="9">
    <source>
        <dbReference type="EMBL" id="CCF99462.1"/>
    </source>
</evidence>
<evidence type="ECO:0000256" key="6">
    <source>
        <dbReference type="ARBA" id="ARBA00022989"/>
    </source>
</evidence>
<evidence type="ECO:0000256" key="7">
    <source>
        <dbReference type="ARBA" id="ARBA00023136"/>
    </source>
</evidence>
<protein>
    <recommendedName>
        <fullName evidence="8">Probable membrane transporter protein</fullName>
    </recommendedName>
</protein>
<dbReference type="InterPro" id="IPR052017">
    <property type="entry name" value="TSUP"/>
</dbReference>
<comment type="similarity">
    <text evidence="2 8">Belongs to the 4-toluene sulfonate uptake permease (TSUP) (TC 2.A.102) family.</text>
</comment>
<dbReference type="PANTHER" id="PTHR30269:SF0">
    <property type="entry name" value="MEMBRANE TRANSPORTER PROTEIN YFCA-RELATED"/>
    <property type="match status" value="1"/>
</dbReference>
<dbReference type="Pfam" id="PF01925">
    <property type="entry name" value="TauE"/>
    <property type="match status" value="1"/>
</dbReference>
<keyword evidence="5 8" id="KW-0812">Transmembrane</keyword>
<evidence type="ECO:0000256" key="1">
    <source>
        <dbReference type="ARBA" id="ARBA00004651"/>
    </source>
</evidence>
<organism evidence="9">
    <name type="scientific">uncultured Flavobacteriia bacterium</name>
    <dbReference type="NCBI Taxonomy" id="212695"/>
    <lineage>
        <taxon>Bacteria</taxon>
        <taxon>Pseudomonadati</taxon>
        <taxon>Bacteroidota</taxon>
        <taxon>Flavobacteriia</taxon>
        <taxon>environmental samples</taxon>
    </lineage>
</organism>
<dbReference type="GO" id="GO:0005886">
    <property type="term" value="C:plasma membrane"/>
    <property type="evidence" value="ECO:0007669"/>
    <property type="project" value="UniProtKB-SubCell"/>
</dbReference>
<feature type="transmembrane region" description="Helical" evidence="8">
    <location>
        <begin position="5"/>
        <end position="27"/>
    </location>
</feature>
<evidence type="ECO:0000256" key="5">
    <source>
        <dbReference type="ARBA" id="ARBA00022692"/>
    </source>
</evidence>
<keyword evidence="4 8" id="KW-1003">Cell membrane</keyword>
<accession>H6REK1</accession>
<evidence type="ECO:0000256" key="3">
    <source>
        <dbReference type="ARBA" id="ARBA00022448"/>
    </source>
</evidence>
<keyword evidence="7 8" id="KW-0472">Membrane</keyword>
<feature type="transmembrane region" description="Helical" evidence="8">
    <location>
        <begin position="234"/>
        <end position="253"/>
    </location>
</feature>
<sequence length="255" mass="28290">MDITLFQFGLIIVGGFLAGVMNTLAGYGSMISLSLLMDVIGLPPNVANGTNRVNVLAQCSASSYSYHKNGKLDLKSSKWIIISMVLGAILGVVTVLHVSNEQFKEIFKYLIIIMFFMIILKPKRWMREVSEESEFPFSVRVLAFFALGFYGGFIQMGMGVFFLVCMVFLERNTLIRANVIKVTIVAIYTVVVLAIFQYQGLVNWKAGLLIAIGQSLGGYLTAKYASQSPNANKWAYYILLVIVIAVIIYKFGIEA</sequence>
<feature type="transmembrane region" description="Helical" evidence="8">
    <location>
        <begin position="179"/>
        <end position="198"/>
    </location>
</feature>
<dbReference type="PANTHER" id="PTHR30269">
    <property type="entry name" value="TRANSMEMBRANE PROTEIN YFCA"/>
    <property type="match status" value="1"/>
</dbReference>
<proteinExistence type="inferred from homology"/>
<evidence type="ECO:0000256" key="4">
    <source>
        <dbReference type="ARBA" id="ARBA00022475"/>
    </source>
</evidence>
<keyword evidence="3" id="KW-0813">Transport</keyword>
<feature type="transmembrane region" description="Helical" evidence="8">
    <location>
        <begin position="106"/>
        <end position="122"/>
    </location>
</feature>